<accession>A0ABW2L969</accession>
<dbReference type="Gene3D" id="1.10.10.10">
    <property type="entry name" value="Winged helix-like DNA-binding domain superfamily/Winged helix DNA-binding domain"/>
    <property type="match status" value="1"/>
</dbReference>
<dbReference type="PROSITE" id="PS50043">
    <property type="entry name" value="HTH_LUXR_2"/>
    <property type="match status" value="1"/>
</dbReference>
<dbReference type="EMBL" id="JBHTBS010000011">
    <property type="protein sequence ID" value="MFC7338962.1"/>
    <property type="molecule type" value="Genomic_DNA"/>
</dbReference>
<evidence type="ECO:0000256" key="1">
    <source>
        <dbReference type="ARBA" id="ARBA00023015"/>
    </source>
</evidence>
<evidence type="ECO:0000256" key="2">
    <source>
        <dbReference type="ARBA" id="ARBA00023125"/>
    </source>
</evidence>
<dbReference type="PRINTS" id="PR00038">
    <property type="entry name" value="HTHLUXR"/>
</dbReference>
<keyword evidence="2" id="KW-0238">DNA-binding</keyword>
<dbReference type="Proteomes" id="UP001596472">
    <property type="component" value="Unassembled WGS sequence"/>
</dbReference>
<sequence>MTVFSQAYFTLALEIHRAKSFDRLTELLTEGLPKVISGKGGLIFVTFDGHGVEQIYGETSFAKEAKANLDAINESFSCFPLVSKVDLSNPGELGFSVRDYLHSEDFLGSKFFQIVQGQEGVQDYLFGLLAHGYERTTMLIVGRSDGVFSPEERGIFDSLLLAARSVASLIAVEGDRRQIRNFYVKNSPRSRQALFVVKQGGEVLPFNHDALRAAEDWWGEDDAFFALPADKVEKLNKELLNCWVGPLSSSFRKFEIDLGGGTMDFSCMPAWDGEIWLVLSLVDREAAATEALNALLTKRQREIMNWISQGKTSAETATILDISPRTVEKHLEAIFQRLGVENRIAAVRNYLDIKSGQLV</sequence>
<evidence type="ECO:0000313" key="5">
    <source>
        <dbReference type="EMBL" id="MFC7338962.1"/>
    </source>
</evidence>
<dbReference type="SMART" id="SM00421">
    <property type="entry name" value="HTH_LUXR"/>
    <property type="match status" value="1"/>
</dbReference>
<dbReference type="PANTHER" id="PTHR44688:SF16">
    <property type="entry name" value="DNA-BINDING TRANSCRIPTIONAL ACTIVATOR DEVR_DOSR"/>
    <property type="match status" value="1"/>
</dbReference>
<dbReference type="RefSeq" id="WP_379714983.1">
    <property type="nucleotide sequence ID" value="NZ_JBHTBS010000011.1"/>
</dbReference>
<dbReference type="Pfam" id="PF00196">
    <property type="entry name" value="GerE"/>
    <property type="match status" value="1"/>
</dbReference>
<dbReference type="InterPro" id="IPR036388">
    <property type="entry name" value="WH-like_DNA-bd_sf"/>
</dbReference>
<proteinExistence type="predicted"/>
<dbReference type="PANTHER" id="PTHR44688">
    <property type="entry name" value="DNA-BINDING TRANSCRIPTIONAL ACTIVATOR DEVR_DOSR"/>
    <property type="match status" value="1"/>
</dbReference>
<organism evidence="5 6">
    <name type="scientific">Haloferula chungangensis</name>
    <dbReference type="NCBI Taxonomy" id="1048331"/>
    <lineage>
        <taxon>Bacteria</taxon>
        <taxon>Pseudomonadati</taxon>
        <taxon>Verrucomicrobiota</taxon>
        <taxon>Verrucomicrobiia</taxon>
        <taxon>Verrucomicrobiales</taxon>
        <taxon>Verrucomicrobiaceae</taxon>
        <taxon>Haloferula</taxon>
    </lineage>
</organism>
<keyword evidence="6" id="KW-1185">Reference proteome</keyword>
<gene>
    <name evidence="5" type="ORF">ACFQY0_17325</name>
</gene>
<name>A0ABW2L969_9BACT</name>
<reference evidence="6" key="1">
    <citation type="journal article" date="2019" name="Int. J. Syst. Evol. Microbiol.">
        <title>The Global Catalogue of Microorganisms (GCM) 10K type strain sequencing project: providing services to taxonomists for standard genome sequencing and annotation.</title>
        <authorList>
            <consortium name="The Broad Institute Genomics Platform"/>
            <consortium name="The Broad Institute Genome Sequencing Center for Infectious Disease"/>
            <person name="Wu L."/>
            <person name="Ma J."/>
        </authorList>
    </citation>
    <scope>NUCLEOTIDE SEQUENCE [LARGE SCALE GENOMIC DNA]</scope>
    <source>
        <strain evidence="6">CGMCC 4.1467</strain>
    </source>
</reference>
<evidence type="ECO:0000313" key="6">
    <source>
        <dbReference type="Proteomes" id="UP001596472"/>
    </source>
</evidence>
<evidence type="ECO:0000256" key="3">
    <source>
        <dbReference type="ARBA" id="ARBA00023163"/>
    </source>
</evidence>
<feature type="domain" description="HTH luxR-type" evidence="4">
    <location>
        <begin position="289"/>
        <end position="354"/>
    </location>
</feature>
<dbReference type="InterPro" id="IPR000792">
    <property type="entry name" value="Tscrpt_reg_LuxR_C"/>
</dbReference>
<dbReference type="SUPFAM" id="SSF46894">
    <property type="entry name" value="C-terminal effector domain of the bipartite response regulators"/>
    <property type="match status" value="1"/>
</dbReference>
<keyword evidence="3" id="KW-0804">Transcription</keyword>
<dbReference type="InterPro" id="IPR016032">
    <property type="entry name" value="Sig_transdc_resp-reg_C-effctor"/>
</dbReference>
<protein>
    <submittedName>
        <fullName evidence="5">Response regulator transcription factor</fullName>
    </submittedName>
</protein>
<evidence type="ECO:0000259" key="4">
    <source>
        <dbReference type="PROSITE" id="PS50043"/>
    </source>
</evidence>
<comment type="caution">
    <text evidence="5">The sequence shown here is derived from an EMBL/GenBank/DDBJ whole genome shotgun (WGS) entry which is preliminary data.</text>
</comment>
<keyword evidence="1" id="KW-0805">Transcription regulation</keyword>
<dbReference type="CDD" id="cd06170">
    <property type="entry name" value="LuxR_C_like"/>
    <property type="match status" value="1"/>
</dbReference>